<evidence type="ECO:0000256" key="4">
    <source>
        <dbReference type="ARBA" id="ARBA00022759"/>
    </source>
</evidence>
<evidence type="ECO:0000256" key="6">
    <source>
        <dbReference type="ARBA" id="ARBA00022884"/>
    </source>
</evidence>
<dbReference type="GO" id="GO:0003729">
    <property type="term" value="F:mRNA binding"/>
    <property type="evidence" value="ECO:0007669"/>
    <property type="project" value="InterPro"/>
</dbReference>
<dbReference type="GO" id="GO:0016787">
    <property type="term" value="F:hydrolase activity"/>
    <property type="evidence" value="ECO:0007669"/>
    <property type="project" value="UniProtKB-KW"/>
</dbReference>
<evidence type="ECO:0000256" key="2">
    <source>
        <dbReference type="ARBA" id="ARBA00022649"/>
    </source>
</evidence>
<dbReference type="EMBL" id="CM002803">
    <property type="protein sequence ID" value="KEI66405.1"/>
    <property type="molecule type" value="Genomic_DNA"/>
</dbReference>
<evidence type="ECO:0000256" key="5">
    <source>
        <dbReference type="ARBA" id="ARBA00022801"/>
    </source>
</evidence>
<dbReference type="AlphaFoldDB" id="A0A073CQX7"/>
<keyword evidence="6" id="KW-0694">RNA-binding</keyword>
<protein>
    <recommendedName>
        <fullName evidence="10">Type II toxin-antitoxin system HicA family toxin</fullName>
    </recommendedName>
</protein>
<keyword evidence="7" id="KW-0346">Stress response</keyword>
<keyword evidence="9" id="KW-1185">Reference proteome</keyword>
<dbReference type="InterPro" id="IPR012933">
    <property type="entry name" value="HicA_mRNA_interferase"/>
</dbReference>
<proteinExistence type="inferred from homology"/>
<evidence type="ECO:0000256" key="1">
    <source>
        <dbReference type="ARBA" id="ARBA00006620"/>
    </source>
</evidence>
<dbReference type="GO" id="GO:0004519">
    <property type="term" value="F:endonuclease activity"/>
    <property type="evidence" value="ECO:0007669"/>
    <property type="project" value="UniProtKB-KW"/>
</dbReference>
<dbReference type="HOGENOM" id="CLU_2570849_0_0_3"/>
<dbReference type="SUPFAM" id="SSF54786">
    <property type="entry name" value="YcfA/nrd intein domain"/>
    <property type="match status" value="1"/>
</dbReference>
<evidence type="ECO:0000256" key="7">
    <source>
        <dbReference type="ARBA" id="ARBA00023016"/>
    </source>
</evidence>
<evidence type="ECO:0008006" key="10">
    <source>
        <dbReference type="Google" id="ProtNLM"/>
    </source>
</evidence>
<reference evidence="8 9" key="1">
    <citation type="journal article" date="2014" name="Appl. Environ. Microbiol.">
        <title>Elucidation of insertion elements encoded on plasmids and in vitro construction of shuttle vectors from the toxic cyanobacterium Planktothrix.</title>
        <authorList>
            <person name="Christiansen G."/>
            <person name="Goesmann A."/>
            <person name="Kurmayer R."/>
        </authorList>
    </citation>
    <scope>NUCLEOTIDE SEQUENCE [LARGE SCALE GENOMIC DNA]</scope>
    <source>
        <strain evidence="8 9">NIVA-CYA 126/8</strain>
    </source>
</reference>
<keyword evidence="5" id="KW-0378">Hydrolase</keyword>
<gene>
    <name evidence="8" type="ORF">A19Y_1337</name>
</gene>
<dbReference type="STRING" id="388467.A19Y_1337"/>
<keyword evidence="4" id="KW-0255">Endonuclease</keyword>
<dbReference type="Gene3D" id="3.30.920.30">
    <property type="entry name" value="Hypothetical protein"/>
    <property type="match status" value="1"/>
</dbReference>
<sequence length="81" mass="9189">MAPNSKKITPIRYQTLVKVFELEGFMVVRQKGDHLILTKPGVNRPVVIKTSPGEVPVTHIMTNLKTAGINRERYFELLSQL</sequence>
<dbReference type="Proteomes" id="UP000027395">
    <property type="component" value="Chromosome"/>
</dbReference>
<evidence type="ECO:0000313" key="9">
    <source>
        <dbReference type="Proteomes" id="UP000027395"/>
    </source>
</evidence>
<keyword evidence="2" id="KW-1277">Toxin-antitoxin system</keyword>
<dbReference type="eggNOG" id="COG1724">
    <property type="taxonomic scope" value="Bacteria"/>
</dbReference>
<evidence type="ECO:0000313" key="8">
    <source>
        <dbReference type="EMBL" id="KEI66405.1"/>
    </source>
</evidence>
<accession>A0A073CQX7</accession>
<comment type="similarity">
    <text evidence="1">Belongs to the HicA mRNA interferase family.</text>
</comment>
<evidence type="ECO:0000256" key="3">
    <source>
        <dbReference type="ARBA" id="ARBA00022722"/>
    </source>
</evidence>
<dbReference type="InterPro" id="IPR038570">
    <property type="entry name" value="HicA_sf"/>
</dbReference>
<dbReference type="RefSeq" id="WP_042153044.1">
    <property type="nucleotide sequence ID" value="NZ_CM002803.1"/>
</dbReference>
<dbReference type="PATRIC" id="fig|388467.6.peg.1277"/>
<keyword evidence="3" id="KW-0540">Nuclease</keyword>
<name>A0A073CQX7_PLAA1</name>
<dbReference type="Pfam" id="PF07927">
    <property type="entry name" value="HicA_toxin"/>
    <property type="match status" value="1"/>
</dbReference>
<organism evidence="8 9">
    <name type="scientific">Planktothrix agardhii (strain NIVA-CYA 126/8)</name>
    <dbReference type="NCBI Taxonomy" id="388467"/>
    <lineage>
        <taxon>Bacteria</taxon>
        <taxon>Bacillati</taxon>
        <taxon>Cyanobacteriota</taxon>
        <taxon>Cyanophyceae</taxon>
        <taxon>Oscillatoriophycideae</taxon>
        <taxon>Oscillatoriales</taxon>
        <taxon>Microcoleaceae</taxon>
        <taxon>Planktothrix</taxon>
    </lineage>
</organism>